<evidence type="ECO:0000256" key="7">
    <source>
        <dbReference type="ARBA" id="ARBA00023136"/>
    </source>
</evidence>
<evidence type="ECO:0000313" key="10">
    <source>
        <dbReference type="EMBL" id="MCO6407199.1"/>
    </source>
</evidence>
<keyword evidence="5 8" id="KW-0812">Transmembrane</keyword>
<feature type="transmembrane region" description="Helical" evidence="8">
    <location>
        <begin position="362"/>
        <end position="386"/>
    </location>
</feature>
<feature type="domain" description="ABC transmembrane type-1" evidence="9">
    <location>
        <begin position="325"/>
        <end position="531"/>
    </location>
</feature>
<feature type="transmembrane region" description="Helical" evidence="8">
    <location>
        <begin position="330"/>
        <end position="350"/>
    </location>
</feature>
<evidence type="ECO:0000313" key="11">
    <source>
        <dbReference type="Proteomes" id="UP001320715"/>
    </source>
</evidence>
<evidence type="ECO:0000256" key="3">
    <source>
        <dbReference type="ARBA" id="ARBA00022475"/>
    </source>
</evidence>
<keyword evidence="3" id="KW-1003">Cell membrane</keyword>
<proteinExistence type="inferred from homology"/>
<dbReference type="Pfam" id="PF00528">
    <property type="entry name" value="BPD_transp_1"/>
    <property type="match status" value="1"/>
</dbReference>
<dbReference type="PANTHER" id="PTHR43357">
    <property type="entry name" value="INNER MEMBRANE ABC TRANSPORTER PERMEASE PROTEIN YDCV"/>
    <property type="match status" value="1"/>
</dbReference>
<dbReference type="Gene3D" id="1.10.3720.10">
    <property type="entry name" value="MetI-like"/>
    <property type="match status" value="2"/>
</dbReference>
<feature type="transmembrane region" description="Helical" evidence="8">
    <location>
        <begin position="51"/>
        <end position="74"/>
    </location>
</feature>
<evidence type="ECO:0000256" key="2">
    <source>
        <dbReference type="ARBA" id="ARBA00022448"/>
    </source>
</evidence>
<evidence type="ECO:0000256" key="5">
    <source>
        <dbReference type="ARBA" id="ARBA00022692"/>
    </source>
</evidence>
<sequence>MGERALKTAAWIVSLLCLAPIVAVAFAAVSGTLDTWNSLMATVLPRYAWTTVELVVLVGIGTAIVGTSTAWLVTTCSFPFRRTFEIVLALPLAFPAYVLAYAYTDLLDHPGAVQTALRAITGWGPQDYWFPEVRSLGGASAMLIFVLYPYVYLLARAAFLKQSPTAYFAARTLGHTSWSAFWRVSLPMARPAIAGGVILALMETIADFGTVAHFGVQTFATGIYAAWFSMGDRMAASQLALCLLVVALSFALLERAQRGAAKRFPAGSRLETMERHQLRGWRAAAAFTACMVPVAVGFAIPLVVLADMAISAGRSPFSPRYLGYVQNSLTLASITAFVTVAAAIIIGFCARIAPSLAARFSAAAAGIGYAVPGGVIAVGLLVPFAALDNAVDAWARANFDVSTGLFFTGSIGLLVVAYMVRFIAAALGAFDTGISAIKPNIDAAARTLGRTSGRMLVEIHLPLLRPSLLTALLIVFVDVMKELPATLIMRPFNFDTLAVQAYRLASDERLQQAALPSLMIVGFGLLPVILLCHTIGKSGRQQTRLIRPKADALLPSA</sequence>
<feature type="transmembrane region" description="Helical" evidence="8">
    <location>
        <begin position="86"/>
        <end position="104"/>
    </location>
</feature>
<dbReference type="CDD" id="cd06261">
    <property type="entry name" value="TM_PBP2"/>
    <property type="match status" value="2"/>
</dbReference>
<dbReference type="PANTHER" id="PTHR43357:SF3">
    <property type="entry name" value="FE(3+)-TRANSPORT SYSTEM PERMEASE PROTEIN FBPB 2"/>
    <property type="match status" value="1"/>
</dbReference>
<dbReference type="SUPFAM" id="SSF161098">
    <property type="entry name" value="MetI-like"/>
    <property type="match status" value="2"/>
</dbReference>
<dbReference type="PROSITE" id="PS50928">
    <property type="entry name" value="ABC_TM1"/>
    <property type="match status" value="2"/>
</dbReference>
<feature type="transmembrane region" description="Helical" evidence="8">
    <location>
        <begin position="513"/>
        <end position="536"/>
    </location>
</feature>
<reference evidence="10 11" key="1">
    <citation type="submission" date="2020-01" db="EMBL/GenBank/DDBJ databases">
        <title>Genomes of bacteria type strains.</title>
        <authorList>
            <person name="Chen J."/>
            <person name="Zhu S."/>
            <person name="Yang J."/>
        </authorList>
    </citation>
    <scope>NUCLEOTIDE SEQUENCE [LARGE SCALE GENOMIC DNA]</scope>
    <source>
        <strain evidence="10 11">DSM 16655</strain>
    </source>
</reference>
<accession>A0ABT1CLX6</accession>
<dbReference type="RefSeq" id="WP_252914614.1">
    <property type="nucleotide sequence ID" value="NZ_JAAAML010000001.1"/>
</dbReference>
<evidence type="ECO:0000256" key="4">
    <source>
        <dbReference type="ARBA" id="ARBA00022519"/>
    </source>
</evidence>
<comment type="subcellular location">
    <subcellularLocation>
        <location evidence="1">Cell inner membrane</location>
        <topology evidence="1">Multi-pass membrane protein</topology>
    </subcellularLocation>
    <subcellularLocation>
        <location evidence="8">Cell membrane</location>
        <topology evidence="8">Multi-pass membrane protein</topology>
    </subcellularLocation>
</comment>
<feature type="transmembrane region" description="Helical" evidence="8">
    <location>
        <begin position="136"/>
        <end position="155"/>
    </location>
</feature>
<keyword evidence="6 8" id="KW-1133">Transmembrane helix</keyword>
<evidence type="ECO:0000259" key="9">
    <source>
        <dbReference type="PROSITE" id="PS50928"/>
    </source>
</evidence>
<feature type="transmembrane region" description="Helical" evidence="8">
    <location>
        <begin position="235"/>
        <end position="253"/>
    </location>
</feature>
<keyword evidence="2 8" id="KW-0813">Transport</keyword>
<name>A0ABT1CLX6_9HYPH</name>
<protein>
    <submittedName>
        <fullName evidence="10">ABC transporter permease subunit</fullName>
    </submittedName>
</protein>
<evidence type="ECO:0000256" key="8">
    <source>
        <dbReference type="RuleBase" id="RU363032"/>
    </source>
</evidence>
<comment type="similarity">
    <text evidence="8">Belongs to the binding-protein-dependent transport system permease family.</text>
</comment>
<evidence type="ECO:0000256" key="1">
    <source>
        <dbReference type="ARBA" id="ARBA00004429"/>
    </source>
</evidence>
<dbReference type="InterPro" id="IPR000515">
    <property type="entry name" value="MetI-like"/>
</dbReference>
<dbReference type="EMBL" id="JAAAML010000001">
    <property type="protein sequence ID" value="MCO6407199.1"/>
    <property type="molecule type" value="Genomic_DNA"/>
</dbReference>
<feature type="transmembrane region" description="Helical" evidence="8">
    <location>
        <begin position="463"/>
        <end position="480"/>
    </location>
</feature>
<feature type="transmembrane region" description="Helical" evidence="8">
    <location>
        <begin position="406"/>
        <end position="430"/>
    </location>
</feature>
<gene>
    <name evidence="10" type="ORF">GTW23_03345</name>
</gene>
<dbReference type="Proteomes" id="UP001320715">
    <property type="component" value="Unassembled WGS sequence"/>
</dbReference>
<keyword evidence="11" id="KW-1185">Reference proteome</keyword>
<organism evidence="10 11">
    <name type="scientific">Hoeflea alexandrii</name>
    <dbReference type="NCBI Taxonomy" id="288436"/>
    <lineage>
        <taxon>Bacteria</taxon>
        <taxon>Pseudomonadati</taxon>
        <taxon>Pseudomonadota</taxon>
        <taxon>Alphaproteobacteria</taxon>
        <taxon>Hyphomicrobiales</taxon>
        <taxon>Rhizobiaceae</taxon>
        <taxon>Hoeflea</taxon>
    </lineage>
</organism>
<dbReference type="InterPro" id="IPR035906">
    <property type="entry name" value="MetI-like_sf"/>
</dbReference>
<feature type="transmembrane region" description="Helical" evidence="8">
    <location>
        <begin position="192"/>
        <end position="215"/>
    </location>
</feature>
<keyword evidence="7 8" id="KW-0472">Membrane</keyword>
<feature type="transmembrane region" description="Helical" evidence="8">
    <location>
        <begin position="283"/>
        <end position="310"/>
    </location>
</feature>
<comment type="caution">
    <text evidence="10">The sequence shown here is derived from an EMBL/GenBank/DDBJ whole genome shotgun (WGS) entry which is preliminary data.</text>
</comment>
<evidence type="ECO:0000256" key="6">
    <source>
        <dbReference type="ARBA" id="ARBA00022989"/>
    </source>
</evidence>
<feature type="domain" description="ABC transmembrane type-1" evidence="9">
    <location>
        <begin position="48"/>
        <end position="254"/>
    </location>
</feature>
<keyword evidence="4" id="KW-0997">Cell inner membrane</keyword>